<dbReference type="Gene3D" id="3.30.420.10">
    <property type="entry name" value="Ribonuclease H-like superfamily/Ribonuclease H"/>
    <property type="match status" value="1"/>
</dbReference>
<accession>A0A9R1XEI6</accession>
<feature type="domain" description="RNase H type-1" evidence="7">
    <location>
        <begin position="194"/>
        <end position="323"/>
    </location>
</feature>
<dbReference type="InterPro" id="IPR002156">
    <property type="entry name" value="RNaseH_domain"/>
</dbReference>
<dbReference type="PANTHER" id="PTHR48475">
    <property type="entry name" value="RIBONUCLEASE H"/>
    <property type="match status" value="1"/>
</dbReference>
<comment type="caution">
    <text evidence="8">The sequence shown here is derived from an EMBL/GenBank/DDBJ whole genome shotgun (WGS) entry which is preliminary data.</text>
</comment>
<dbReference type="InterPro" id="IPR043502">
    <property type="entry name" value="DNA/RNA_pol_sf"/>
</dbReference>
<dbReference type="InterPro" id="IPR036397">
    <property type="entry name" value="RNaseH_sf"/>
</dbReference>
<evidence type="ECO:0000256" key="2">
    <source>
        <dbReference type="ARBA" id="ARBA00022695"/>
    </source>
</evidence>
<name>A0A9R1XEI6_LACSA</name>
<dbReference type="InterPro" id="IPR041373">
    <property type="entry name" value="RT_RNaseH"/>
</dbReference>
<keyword evidence="6" id="KW-0695">RNA-directed DNA polymerase</keyword>
<evidence type="ECO:0000313" key="9">
    <source>
        <dbReference type="Proteomes" id="UP000235145"/>
    </source>
</evidence>
<dbReference type="GO" id="GO:0004523">
    <property type="term" value="F:RNA-DNA hybrid ribonuclease activity"/>
    <property type="evidence" value="ECO:0007669"/>
    <property type="project" value="InterPro"/>
</dbReference>
<reference evidence="8 9" key="1">
    <citation type="journal article" date="2017" name="Nat. Commun.">
        <title>Genome assembly with in vitro proximity ligation data and whole-genome triplication in lettuce.</title>
        <authorList>
            <person name="Reyes-Chin-Wo S."/>
            <person name="Wang Z."/>
            <person name="Yang X."/>
            <person name="Kozik A."/>
            <person name="Arikit S."/>
            <person name="Song C."/>
            <person name="Xia L."/>
            <person name="Froenicke L."/>
            <person name="Lavelle D.O."/>
            <person name="Truco M.J."/>
            <person name="Xia R."/>
            <person name="Zhu S."/>
            <person name="Xu C."/>
            <person name="Xu H."/>
            <person name="Xu X."/>
            <person name="Cox K."/>
            <person name="Korf I."/>
            <person name="Meyers B.C."/>
            <person name="Michelmore R.W."/>
        </authorList>
    </citation>
    <scope>NUCLEOTIDE SEQUENCE [LARGE SCALE GENOMIC DNA]</scope>
    <source>
        <strain evidence="9">cv. Salinas</strain>
        <tissue evidence="8">Seedlings</tissue>
    </source>
</reference>
<proteinExistence type="predicted"/>
<keyword evidence="9" id="KW-1185">Reference proteome</keyword>
<keyword evidence="4" id="KW-0255">Endonuclease</keyword>
<dbReference type="GO" id="GO:0003964">
    <property type="term" value="F:RNA-directed DNA polymerase activity"/>
    <property type="evidence" value="ECO:0007669"/>
    <property type="project" value="UniProtKB-KW"/>
</dbReference>
<dbReference type="AlphaFoldDB" id="A0A9R1XEI6"/>
<dbReference type="SUPFAM" id="SSF53098">
    <property type="entry name" value="Ribonuclease H-like"/>
    <property type="match status" value="1"/>
</dbReference>
<organism evidence="8 9">
    <name type="scientific">Lactuca sativa</name>
    <name type="common">Garden lettuce</name>
    <dbReference type="NCBI Taxonomy" id="4236"/>
    <lineage>
        <taxon>Eukaryota</taxon>
        <taxon>Viridiplantae</taxon>
        <taxon>Streptophyta</taxon>
        <taxon>Embryophyta</taxon>
        <taxon>Tracheophyta</taxon>
        <taxon>Spermatophyta</taxon>
        <taxon>Magnoliopsida</taxon>
        <taxon>eudicotyledons</taxon>
        <taxon>Gunneridae</taxon>
        <taxon>Pentapetalae</taxon>
        <taxon>asterids</taxon>
        <taxon>campanulids</taxon>
        <taxon>Asterales</taxon>
        <taxon>Asteraceae</taxon>
        <taxon>Cichorioideae</taxon>
        <taxon>Cichorieae</taxon>
        <taxon>Lactucinae</taxon>
        <taxon>Lactuca</taxon>
    </lineage>
</organism>
<dbReference type="Gene3D" id="1.10.340.70">
    <property type="match status" value="1"/>
</dbReference>
<evidence type="ECO:0000256" key="1">
    <source>
        <dbReference type="ARBA" id="ARBA00022679"/>
    </source>
</evidence>
<dbReference type="Pfam" id="PF13456">
    <property type="entry name" value="RVT_3"/>
    <property type="match status" value="1"/>
</dbReference>
<evidence type="ECO:0000313" key="8">
    <source>
        <dbReference type="EMBL" id="KAJ0209871.1"/>
    </source>
</evidence>
<evidence type="ECO:0000259" key="7">
    <source>
        <dbReference type="PROSITE" id="PS50879"/>
    </source>
</evidence>
<keyword evidence="1" id="KW-0808">Transferase</keyword>
<protein>
    <recommendedName>
        <fullName evidence="7">RNase H type-1 domain-containing protein</fullName>
    </recommendedName>
</protein>
<evidence type="ECO:0000256" key="3">
    <source>
        <dbReference type="ARBA" id="ARBA00022722"/>
    </source>
</evidence>
<keyword evidence="3" id="KW-0540">Nuclease</keyword>
<dbReference type="InterPro" id="IPR012337">
    <property type="entry name" value="RNaseH-like_sf"/>
</dbReference>
<keyword evidence="5" id="KW-0378">Hydrolase</keyword>
<dbReference type="Pfam" id="PF17917">
    <property type="entry name" value="RT_RNaseH"/>
    <property type="match status" value="1"/>
</dbReference>
<sequence>MENHSKDLGLLALGVRTLKDCIREVYGHLKGVYGHGCVALWVCSRILMIEGECATAHKECVAAQGCAAVHRSFGLSQQKPVYFVSRKLQGPELKYPTLEKLVLALIYAARRLRRYFQAYQIEVLTNCPIKQILLKPETSGRLAKWVIELGEHDISYRPRMSIKGKTLADFLLEIPGEGDVAKDGIMAVKEIPKESQKSTLYTDGASSREGSRACLILTSPEGEEVTYALRFDFHTSNNEAEYEALLPSLRLAKQMGVEAVAALTDSRLAANQVNGSFETRDKRMERYVKTVRQLTKSFKEFTIKQIPRSENRRADALTKLASTCFNHLSKKVLVEVLKEKSILPSSHDEAIRIRIKAPSYALINGELYWKGFTTPWLRCVDEAKGKEALREAHAGQADAHEGARALTGKVLRMGIYWPTRH</sequence>
<evidence type="ECO:0000256" key="5">
    <source>
        <dbReference type="ARBA" id="ARBA00022801"/>
    </source>
</evidence>
<dbReference type="GO" id="GO:0003676">
    <property type="term" value="F:nucleic acid binding"/>
    <property type="evidence" value="ECO:0007669"/>
    <property type="project" value="InterPro"/>
</dbReference>
<dbReference type="EMBL" id="NBSK02000004">
    <property type="protein sequence ID" value="KAJ0209871.1"/>
    <property type="molecule type" value="Genomic_DNA"/>
</dbReference>
<evidence type="ECO:0000256" key="4">
    <source>
        <dbReference type="ARBA" id="ARBA00022759"/>
    </source>
</evidence>
<dbReference type="Proteomes" id="UP000235145">
    <property type="component" value="Unassembled WGS sequence"/>
</dbReference>
<evidence type="ECO:0000256" key="6">
    <source>
        <dbReference type="ARBA" id="ARBA00022918"/>
    </source>
</evidence>
<dbReference type="PROSITE" id="PS50879">
    <property type="entry name" value="RNASE_H_1"/>
    <property type="match status" value="1"/>
</dbReference>
<gene>
    <name evidence="8" type="ORF">LSAT_V11C400159220</name>
</gene>
<keyword evidence="2" id="KW-0548">Nucleotidyltransferase</keyword>
<dbReference type="PANTHER" id="PTHR48475:SF2">
    <property type="entry name" value="RIBONUCLEASE H"/>
    <property type="match status" value="1"/>
</dbReference>
<dbReference type="CDD" id="cd09279">
    <property type="entry name" value="RNase_HI_like"/>
    <property type="match status" value="1"/>
</dbReference>
<dbReference type="SUPFAM" id="SSF56672">
    <property type="entry name" value="DNA/RNA polymerases"/>
    <property type="match status" value="1"/>
</dbReference>